<organism evidence="1 2">
    <name type="scientific">Trichoderma longibrachiatum ATCC 18648</name>
    <dbReference type="NCBI Taxonomy" id="983965"/>
    <lineage>
        <taxon>Eukaryota</taxon>
        <taxon>Fungi</taxon>
        <taxon>Dikarya</taxon>
        <taxon>Ascomycota</taxon>
        <taxon>Pezizomycotina</taxon>
        <taxon>Sordariomycetes</taxon>
        <taxon>Hypocreomycetidae</taxon>
        <taxon>Hypocreales</taxon>
        <taxon>Hypocreaceae</taxon>
        <taxon>Trichoderma</taxon>
    </lineage>
</organism>
<dbReference type="AlphaFoldDB" id="A0A2T4C314"/>
<evidence type="ECO:0000313" key="1">
    <source>
        <dbReference type="EMBL" id="PTB75959.1"/>
    </source>
</evidence>
<evidence type="ECO:0000313" key="2">
    <source>
        <dbReference type="Proteomes" id="UP000240760"/>
    </source>
</evidence>
<accession>A0A2T4C314</accession>
<sequence>MCIIQSRPRRRPRPVFSCLFRSAASSSPRPCASIPLTCITWPSLVLGGNSRWSGADKSGFGLTHAVSPRIVIDSYPVPHTSVLCFSSQKPLERRLIVRRPGLPPRRRSKTAAVIKRFPLLTQTLVLSVLPYPASRPSSAPSSPRSSE</sequence>
<proteinExistence type="predicted"/>
<name>A0A2T4C314_TRILO</name>
<keyword evidence="2" id="KW-1185">Reference proteome</keyword>
<reference evidence="1 2" key="1">
    <citation type="submission" date="2016-07" db="EMBL/GenBank/DDBJ databases">
        <title>Multiple horizontal gene transfer events from other fungi enriched the ability of initially mycotrophic Trichoderma (Ascomycota) to feed on dead plant biomass.</title>
        <authorList>
            <consortium name="DOE Joint Genome Institute"/>
            <person name="Aerts A."/>
            <person name="Atanasova L."/>
            <person name="Chenthamara K."/>
            <person name="Zhang J."/>
            <person name="Grujic M."/>
            <person name="Henrissat B."/>
            <person name="Kuo A."/>
            <person name="Salamov A."/>
            <person name="Lipzen A."/>
            <person name="Labutti K."/>
            <person name="Barry K."/>
            <person name="Miao Y."/>
            <person name="Rahimi M.J."/>
            <person name="Shen Q."/>
            <person name="Grigoriev I.V."/>
            <person name="Kubicek C.P."/>
            <person name="Druzhinina I.S."/>
        </authorList>
    </citation>
    <scope>NUCLEOTIDE SEQUENCE [LARGE SCALE GENOMIC DNA]</scope>
    <source>
        <strain evidence="1 2">ATCC 18648</strain>
    </source>
</reference>
<dbReference type="EMBL" id="KZ679133">
    <property type="protein sequence ID" value="PTB75959.1"/>
    <property type="molecule type" value="Genomic_DNA"/>
</dbReference>
<gene>
    <name evidence="1" type="ORF">M440DRAFT_333137</name>
</gene>
<protein>
    <submittedName>
        <fullName evidence="1">Uncharacterized protein</fullName>
    </submittedName>
</protein>
<dbReference type="Proteomes" id="UP000240760">
    <property type="component" value="Unassembled WGS sequence"/>
</dbReference>